<comment type="caution">
    <text evidence="4">The sequence shown here is derived from an EMBL/GenBank/DDBJ whole genome shotgun (WGS) entry which is preliminary data.</text>
</comment>
<dbReference type="InterPro" id="IPR001680">
    <property type="entry name" value="WD40_rpt"/>
</dbReference>
<dbReference type="Proteomes" id="UP000324800">
    <property type="component" value="Unassembled WGS sequence"/>
</dbReference>
<dbReference type="InterPro" id="IPR015943">
    <property type="entry name" value="WD40/YVTN_repeat-like_dom_sf"/>
</dbReference>
<dbReference type="Gene3D" id="2.130.10.10">
    <property type="entry name" value="YVTN repeat-like/Quinoprotein amine dehydrogenase"/>
    <property type="match status" value="1"/>
</dbReference>
<gene>
    <name evidence="4" type="ORF">EZS28_035970</name>
</gene>
<organism evidence="4 5">
    <name type="scientific">Streblomastix strix</name>
    <dbReference type="NCBI Taxonomy" id="222440"/>
    <lineage>
        <taxon>Eukaryota</taxon>
        <taxon>Metamonada</taxon>
        <taxon>Preaxostyla</taxon>
        <taxon>Oxymonadida</taxon>
        <taxon>Streblomastigidae</taxon>
        <taxon>Streblomastix</taxon>
    </lineage>
</organism>
<dbReference type="PROSITE" id="PS00678">
    <property type="entry name" value="WD_REPEATS_1"/>
    <property type="match status" value="2"/>
</dbReference>
<accession>A0A5J4UEF8</accession>
<proteinExistence type="predicted"/>
<dbReference type="InterPro" id="IPR036322">
    <property type="entry name" value="WD40_repeat_dom_sf"/>
</dbReference>
<dbReference type="SUPFAM" id="SSF50978">
    <property type="entry name" value="WD40 repeat-like"/>
    <property type="match status" value="1"/>
</dbReference>
<protein>
    <submittedName>
        <fullName evidence="4">Putative WD domain, G-beta repeat protein</fullName>
    </submittedName>
</protein>
<name>A0A5J4UEF8_9EUKA</name>
<dbReference type="Pfam" id="PF00400">
    <property type="entry name" value="WD40"/>
    <property type="match status" value="3"/>
</dbReference>
<feature type="repeat" description="WD" evidence="3">
    <location>
        <begin position="70"/>
        <end position="112"/>
    </location>
</feature>
<feature type="repeat" description="WD" evidence="3">
    <location>
        <begin position="31"/>
        <end position="70"/>
    </location>
</feature>
<evidence type="ECO:0000256" key="3">
    <source>
        <dbReference type="PROSITE-ProRule" id="PRU00221"/>
    </source>
</evidence>
<evidence type="ECO:0000256" key="2">
    <source>
        <dbReference type="ARBA" id="ARBA00022737"/>
    </source>
</evidence>
<evidence type="ECO:0000313" key="4">
    <source>
        <dbReference type="EMBL" id="KAA6368503.1"/>
    </source>
</evidence>
<dbReference type="PANTHER" id="PTHR19848:SF8">
    <property type="entry name" value="F-BOX AND WD REPEAT DOMAIN CONTAINING 7"/>
    <property type="match status" value="1"/>
</dbReference>
<reference evidence="4 5" key="1">
    <citation type="submission" date="2019-03" db="EMBL/GenBank/DDBJ databases">
        <title>Single cell metagenomics reveals metabolic interactions within the superorganism composed of flagellate Streblomastix strix and complex community of Bacteroidetes bacteria on its surface.</title>
        <authorList>
            <person name="Treitli S.C."/>
            <person name="Kolisko M."/>
            <person name="Husnik F."/>
            <person name="Keeling P."/>
            <person name="Hampl V."/>
        </authorList>
    </citation>
    <scope>NUCLEOTIDE SEQUENCE [LARGE SCALE GENOMIC DNA]</scope>
    <source>
        <strain evidence="4">ST1C</strain>
    </source>
</reference>
<feature type="repeat" description="WD" evidence="3">
    <location>
        <begin position="1"/>
        <end position="30"/>
    </location>
</feature>
<evidence type="ECO:0000256" key="1">
    <source>
        <dbReference type="ARBA" id="ARBA00022574"/>
    </source>
</evidence>
<dbReference type="OrthoDB" id="496at2759"/>
<dbReference type="SMART" id="SM00320">
    <property type="entry name" value="WD40"/>
    <property type="match status" value="3"/>
</dbReference>
<keyword evidence="1 3" id="KW-0853">WD repeat</keyword>
<dbReference type="PANTHER" id="PTHR19848">
    <property type="entry name" value="WD40 REPEAT PROTEIN"/>
    <property type="match status" value="1"/>
</dbReference>
<dbReference type="PROSITE" id="PS50082">
    <property type="entry name" value="WD_REPEATS_2"/>
    <property type="match status" value="3"/>
</dbReference>
<sequence length="247" mass="26153">TDKEAPVAISASYDKTLMIWDLQSCSLIRTLHGHTGPVNDCVWRRSLCLSTGRDGLMIAWDVNSGSSVAKIRHSAPIAAIQLLDDQSGLIAVGTQDGTVCLWDLRDFRKSINSSIQHRNAVSASISVFQRGVNDPPSIASCGSDKRIVVLDAAMNWNCRATLTGHQAPVQCSCAVELPQHSLLASGGANGWLVVHDVGNASGDTPCLYASGVCKGGVRCVKTTEDKNILVAAGDDVEPVVLNFSGLI</sequence>
<keyword evidence="2" id="KW-0677">Repeat</keyword>
<dbReference type="EMBL" id="SNRW01017283">
    <property type="protein sequence ID" value="KAA6368503.1"/>
    <property type="molecule type" value="Genomic_DNA"/>
</dbReference>
<evidence type="ECO:0000313" key="5">
    <source>
        <dbReference type="Proteomes" id="UP000324800"/>
    </source>
</evidence>
<dbReference type="InterPro" id="IPR019775">
    <property type="entry name" value="WD40_repeat_CS"/>
</dbReference>
<dbReference type="AlphaFoldDB" id="A0A5J4UEF8"/>
<feature type="non-terminal residue" evidence="4">
    <location>
        <position position="1"/>
    </location>
</feature>